<name>D6WLE1_TRICA</name>
<dbReference type="CDD" id="cd18673">
    <property type="entry name" value="PIN_XRN1-2-like"/>
    <property type="match status" value="1"/>
</dbReference>
<feature type="region of interest" description="Disordered" evidence="10">
    <location>
        <begin position="1442"/>
        <end position="1558"/>
    </location>
</feature>
<dbReference type="InterPro" id="IPR027073">
    <property type="entry name" value="5_3_exoribonuclease"/>
</dbReference>
<comment type="subcellular location">
    <subcellularLocation>
        <location evidence="1 9">Cytoplasm</location>
    </subcellularLocation>
</comment>
<sequence>MGVPKFFRYISERYPCLSEFVKEYQIPVFDNLYLDMNGIIHMCSHPDDNNPHFRITEEKIFADIFHYIEFLFRMIKPQKVFFMAVDGVAPRAKMNQQRGRRFRSAKDAEKMELEAKKKGEKLPDVERFDSNCITPGTEFMARLHEQLKYFVVSKVSTDNMWKKCKIILSGHETPGEGEHKIMDYIRYIRSQPGYDPNTRHCLYGLDADLIMLGLCTHDPHFSLLREEVKFGKKAKRSNVPEEIRFYLLHLSLMREYLEMEFSPLKEALKDSDKIKFDIENIIDDWILMGFLVGNDFIPNLPNLHISNGALPVLYKAYIEVLPTLDGYINEAGTLNLERFEKFMKKLADVDIKNFEEIQDDLTYFERKTGRKATAHLPVSSKPVKNGEEKKIDPALAELIAATDSLAVSSDEEDFESSISSEEDEAFKSYKDEYYRNKLEFQEVTREVMREQAEGYVRAIQWNLNYYYNGVCSWSWFYPHHYSPYISDIKGFSDLKIDFELGKPFKPYEQLLAVLPPASKKLLPECYHSLMTDDNSLIKSYYPEEFQTDLNGKRQEWEAVVLVPFIDEKNLLNAMKPCNELLTPEEAKRNNHGPMLVYEYTDEDLGVYEPPSYFPKVVNRARCTPVNIEDIRVPKDKLVKGAYPGVVFDVYYPGFPTLKHLKYESKFKKARVKVFEMPSRNESLILRILPSEKYTGDSIPLDLLGKVVWVGWPNLTEAKVIAISNRKEKYVFSGTNNHKVDDRTKNSTFESELEGVSQYYRERMGIEFGNTDVLVHVNLLSGRKYVFTSNMRATLERQFTQIQSNYPLQSIVTDIAIHDDLRTNFQTVSDVFAPNSICFSLTNPYYGSQGTIVDCAESLKNNHLKVSLTVTAEPDLSKAQNIDEKLKRNYMSLANSACQLAMSNYVFSRITGSLFVQTRTNEGLFKTVNIGLDMKFSKKNQETPGYTRKIENVWFYTSKAVDLVREYINNFPEVFRFLASGSNDDLDADAIFGEDGDEKVKSIQTWLKSLPVHNIERRVCGSSVLEPEVVAEIEKEVDQLKDSPKNIVMQIKPHLLYKPEIQTGYLAPDPLARTRVFDRIVNVREGFTVPLGLKGTVIAIHKSPNVLKNENEIYDIVFDKPFAGGLALNCSEQRGYRLSKISFINISYGRRQMEEKTGVPGALRALAKERRNVNTNISTNMYARQQNSAFASVNKAQPSLMGPPYKNNHFNTNQYPVRPQMPIPAYDQPKMKNSFYYMSDFTQMQGSKINKENAVTWRTTEMNNQNRHMRGPNNVTQNTVNSAKPKTEVNTDFLKRILNIDNNVEKSSNPKLNVPVQNCSTSSSRKPEMGTAASATANLLSYYQSNAWGCPRYFYLEQNNGYAAQVVLPSGKSISGKTAKSREEASENVALDALNMLKNKSSKPAKTGLPSEFPVPPTKWVQDRQQQNKMPSQVFVNKSYQFKQGGHSQHQRMPPPHQTDYSRRDPESNFSRNPHTSAKAHNFVPLQALKKKQTHGNKNLNTGNKNVNENSPRKKQEKTDVSSNSQNAGISKACELERNDRRDKSAKQRKTRIAARFNQ</sequence>
<dbReference type="GO" id="GO:0004534">
    <property type="term" value="F:5'-3' RNA exonuclease activity"/>
    <property type="evidence" value="ECO:0000318"/>
    <property type="project" value="GO_Central"/>
</dbReference>
<organism evidence="16 17">
    <name type="scientific">Tribolium castaneum</name>
    <name type="common">Red flour beetle</name>
    <dbReference type="NCBI Taxonomy" id="7070"/>
    <lineage>
        <taxon>Eukaryota</taxon>
        <taxon>Metazoa</taxon>
        <taxon>Ecdysozoa</taxon>
        <taxon>Arthropoda</taxon>
        <taxon>Hexapoda</taxon>
        <taxon>Insecta</taxon>
        <taxon>Pterygota</taxon>
        <taxon>Neoptera</taxon>
        <taxon>Endopterygota</taxon>
        <taxon>Coleoptera</taxon>
        <taxon>Polyphaga</taxon>
        <taxon>Cucujiformia</taxon>
        <taxon>Tenebrionidae</taxon>
        <taxon>Tenebrionidae incertae sedis</taxon>
        <taxon>Tribolium</taxon>
    </lineage>
</organism>
<feature type="region of interest" description="Disordered" evidence="10">
    <location>
        <begin position="1307"/>
        <end position="1327"/>
    </location>
</feature>
<dbReference type="Pfam" id="PF18129">
    <property type="entry name" value="SH3_12"/>
    <property type="match status" value="1"/>
</dbReference>
<dbReference type="Pfam" id="PF18334">
    <property type="entry name" value="XRN1_D2_D3"/>
    <property type="match status" value="1"/>
</dbReference>
<dbReference type="Gene3D" id="3.40.50.12390">
    <property type="match status" value="1"/>
</dbReference>
<dbReference type="Pfam" id="PF03159">
    <property type="entry name" value="XRN_N"/>
    <property type="match status" value="1"/>
</dbReference>
<gene>
    <name evidence="16" type="primary">AUGUSTUS-3.0.2_13457</name>
    <name evidence="16" type="ORF">TcasGA2_TC013457</name>
</gene>
<dbReference type="SMR" id="D6WLE1"/>
<dbReference type="GO" id="GO:0005737">
    <property type="term" value="C:cytoplasm"/>
    <property type="evidence" value="ECO:0007669"/>
    <property type="project" value="UniProtKB-SubCell"/>
</dbReference>
<dbReference type="InterPro" id="IPR041385">
    <property type="entry name" value="SH3_12"/>
</dbReference>
<feature type="compositionally biased region" description="Polar residues" evidence="10">
    <location>
        <begin position="1307"/>
        <end position="1323"/>
    </location>
</feature>
<dbReference type="Pfam" id="PF18332">
    <property type="entry name" value="XRN1_D1"/>
    <property type="match status" value="1"/>
</dbReference>
<dbReference type="Gene3D" id="1.25.40.1050">
    <property type="match status" value="1"/>
</dbReference>
<dbReference type="InParanoid" id="D6WLE1"/>
<dbReference type="InterPro" id="IPR041106">
    <property type="entry name" value="XRN1_D2_D3"/>
</dbReference>
<evidence type="ECO:0000259" key="12">
    <source>
        <dbReference type="Pfam" id="PF17846"/>
    </source>
</evidence>
<dbReference type="Gene3D" id="2.30.30.750">
    <property type="match status" value="1"/>
</dbReference>
<dbReference type="STRING" id="7070.D6WLE1"/>
<dbReference type="InterPro" id="IPR004859">
    <property type="entry name" value="Xrn1_N"/>
</dbReference>
<dbReference type="InterPro" id="IPR041412">
    <property type="entry name" value="Xrn1_helical"/>
</dbReference>
<feature type="compositionally biased region" description="Low complexity" evidence="10">
    <location>
        <begin position="1495"/>
        <end position="1509"/>
    </location>
</feature>
<keyword evidence="5 9" id="KW-0269">Exonuclease</keyword>
<dbReference type="FunFam" id="1.25.40.1050:FF:000001">
    <property type="entry name" value="5'-3' exoribonuclease 1"/>
    <property type="match status" value="1"/>
</dbReference>
<evidence type="ECO:0000256" key="2">
    <source>
        <dbReference type="ARBA" id="ARBA00022490"/>
    </source>
</evidence>
<evidence type="ECO:0000259" key="14">
    <source>
        <dbReference type="Pfam" id="PF18332"/>
    </source>
</evidence>
<evidence type="ECO:0000256" key="4">
    <source>
        <dbReference type="ARBA" id="ARBA00022801"/>
    </source>
</evidence>
<dbReference type="GO" id="GO:0003723">
    <property type="term" value="F:RNA binding"/>
    <property type="evidence" value="ECO:0000318"/>
    <property type="project" value="GO_Central"/>
</dbReference>
<evidence type="ECO:0000256" key="10">
    <source>
        <dbReference type="SAM" id="MobiDB-lite"/>
    </source>
</evidence>
<feature type="compositionally biased region" description="Basic and acidic residues" evidence="10">
    <location>
        <begin position="1533"/>
        <end position="1545"/>
    </location>
</feature>
<dbReference type="SUPFAM" id="SSF54768">
    <property type="entry name" value="dsRNA-binding domain-like"/>
    <property type="match status" value="1"/>
</dbReference>
<evidence type="ECO:0000256" key="9">
    <source>
        <dbReference type="PIRNR" id="PIRNR006743"/>
    </source>
</evidence>
<dbReference type="OMA" id="VASWPWF"/>
<dbReference type="InterPro" id="IPR047008">
    <property type="entry name" value="XRN1_SH3_sf"/>
</dbReference>
<feature type="domain" description="5'-3' exoribonuclease 1 D1" evidence="14">
    <location>
        <begin position="652"/>
        <end position="819"/>
    </location>
</feature>
<feature type="domain" description="Exoribonuclease Xrn1 D2/D3" evidence="15">
    <location>
        <begin position="828"/>
        <end position="1045"/>
    </location>
</feature>
<dbReference type="FunCoup" id="D6WLE1">
    <property type="interactions" value="1060"/>
</dbReference>
<proteinExistence type="inferred from homology"/>
<dbReference type="PIRSF" id="PIRSF006743">
    <property type="entry name" value="Exonuclease_Xnr1"/>
    <property type="match status" value="1"/>
</dbReference>
<dbReference type="GO" id="GO:0005634">
    <property type="term" value="C:nucleus"/>
    <property type="evidence" value="ECO:0000318"/>
    <property type="project" value="GO_Central"/>
</dbReference>
<dbReference type="eggNOG" id="KOG2045">
    <property type="taxonomic scope" value="Eukaryota"/>
</dbReference>
<dbReference type="Proteomes" id="UP000007266">
    <property type="component" value="Linkage group 5"/>
</dbReference>
<feature type="domain" description="Xrn1 helical" evidence="12">
    <location>
        <begin position="275"/>
        <end position="593"/>
    </location>
</feature>
<dbReference type="OrthoDB" id="372487at2759"/>
<protein>
    <recommendedName>
        <fullName evidence="8 9">5'-3' exoribonuclease 1</fullName>
        <ecNumber evidence="9">3.1.13.-</ecNumber>
    </recommendedName>
</protein>
<feature type="region of interest" description="Disordered" evidence="10">
    <location>
        <begin position="1400"/>
        <end position="1428"/>
    </location>
</feature>
<evidence type="ECO:0000256" key="7">
    <source>
        <dbReference type="ARBA" id="ARBA00038299"/>
    </source>
</evidence>
<keyword evidence="6 9" id="KW-0694">RNA-binding</keyword>
<evidence type="ECO:0000256" key="8">
    <source>
        <dbReference type="ARBA" id="ARBA00067318"/>
    </source>
</evidence>
<dbReference type="EC" id="3.1.13.-" evidence="9"/>
<reference evidence="16 17" key="2">
    <citation type="journal article" date="2010" name="Nucleic Acids Res.">
        <title>BeetleBase in 2010: revisions to provide comprehensive genomic information for Tribolium castaneum.</title>
        <authorList>
            <person name="Kim H.S."/>
            <person name="Murphy T."/>
            <person name="Xia J."/>
            <person name="Caragea D."/>
            <person name="Park Y."/>
            <person name="Beeman R.W."/>
            <person name="Lorenzen M.D."/>
            <person name="Butcher S."/>
            <person name="Manak J.R."/>
            <person name="Brown S.J."/>
        </authorList>
    </citation>
    <scope>GENOME REANNOTATION</scope>
    <source>
        <strain evidence="16 17">Georgia GA2</strain>
    </source>
</reference>
<dbReference type="GO" id="GO:0016075">
    <property type="term" value="P:rRNA catabolic process"/>
    <property type="evidence" value="ECO:0000318"/>
    <property type="project" value="GO_Central"/>
</dbReference>
<dbReference type="PANTHER" id="PTHR12341:SF7">
    <property type="entry name" value="5'-3' EXORIBONUCLEASE 1"/>
    <property type="match status" value="1"/>
</dbReference>
<evidence type="ECO:0000259" key="11">
    <source>
        <dbReference type="Pfam" id="PF03159"/>
    </source>
</evidence>
<feature type="domain" description="5'-3' exoribonuclease 1 SH3-like" evidence="13">
    <location>
        <begin position="1073"/>
        <end position="1144"/>
    </location>
</feature>
<dbReference type="InterPro" id="IPR040992">
    <property type="entry name" value="XRN1_D1"/>
</dbReference>
<evidence type="ECO:0000256" key="6">
    <source>
        <dbReference type="ARBA" id="ARBA00022884"/>
    </source>
</evidence>
<comment type="similarity">
    <text evidence="7 9">Belongs to the 5'-3' exonuclease family.</text>
</comment>
<evidence type="ECO:0000313" key="16">
    <source>
        <dbReference type="EMBL" id="EFA03462.2"/>
    </source>
</evidence>
<dbReference type="InterPro" id="IPR016494">
    <property type="entry name" value="5_3_exoribonuclease_1"/>
</dbReference>
<feature type="domain" description="Xrn1 N-terminal" evidence="11">
    <location>
        <begin position="1"/>
        <end position="227"/>
    </location>
</feature>
<evidence type="ECO:0000259" key="15">
    <source>
        <dbReference type="Pfam" id="PF18334"/>
    </source>
</evidence>
<evidence type="ECO:0000256" key="5">
    <source>
        <dbReference type="ARBA" id="ARBA00022839"/>
    </source>
</evidence>
<keyword evidence="3 9" id="KW-0540">Nuclease</keyword>
<keyword evidence="17" id="KW-1185">Reference proteome</keyword>
<accession>D6WLE1</accession>
<evidence type="ECO:0000259" key="13">
    <source>
        <dbReference type="Pfam" id="PF18129"/>
    </source>
</evidence>
<dbReference type="GO" id="GO:0000956">
    <property type="term" value="P:nuclear-transcribed mRNA catabolic process"/>
    <property type="evidence" value="ECO:0000318"/>
    <property type="project" value="GO_Central"/>
</dbReference>
<dbReference type="FunFam" id="3.40.50.12390:FF:000002">
    <property type="entry name" value="5'-3' exoribonuclease 1"/>
    <property type="match status" value="1"/>
</dbReference>
<dbReference type="KEGG" id="tca:663618"/>
<dbReference type="Pfam" id="PF17846">
    <property type="entry name" value="XRN_M"/>
    <property type="match status" value="1"/>
</dbReference>
<keyword evidence="4 9" id="KW-0378">Hydrolase</keyword>
<dbReference type="EMBL" id="KQ971343">
    <property type="protein sequence ID" value="EFA03462.2"/>
    <property type="molecule type" value="Genomic_DNA"/>
</dbReference>
<reference evidence="16 17" key="1">
    <citation type="journal article" date="2008" name="Nature">
        <title>The genome of the model beetle and pest Tribolium castaneum.</title>
        <authorList>
            <consortium name="Tribolium Genome Sequencing Consortium"/>
            <person name="Richards S."/>
            <person name="Gibbs R.A."/>
            <person name="Weinstock G.M."/>
            <person name="Brown S.J."/>
            <person name="Denell R."/>
            <person name="Beeman R.W."/>
            <person name="Gibbs R."/>
            <person name="Beeman R.W."/>
            <person name="Brown S.J."/>
            <person name="Bucher G."/>
            <person name="Friedrich M."/>
            <person name="Grimmelikhuijzen C.J."/>
            <person name="Klingler M."/>
            <person name="Lorenzen M."/>
            <person name="Richards S."/>
            <person name="Roth S."/>
            <person name="Schroder R."/>
            <person name="Tautz D."/>
            <person name="Zdobnov E.M."/>
            <person name="Muzny D."/>
            <person name="Gibbs R.A."/>
            <person name="Weinstock G.M."/>
            <person name="Attaway T."/>
            <person name="Bell S."/>
            <person name="Buhay C.J."/>
            <person name="Chandrabose M.N."/>
            <person name="Chavez D."/>
            <person name="Clerk-Blankenburg K.P."/>
            <person name="Cree A."/>
            <person name="Dao M."/>
            <person name="Davis C."/>
            <person name="Chacko J."/>
            <person name="Dinh H."/>
            <person name="Dugan-Rocha S."/>
            <person name="Fowler G."/>
            <person name="Garner T.T."/>
            <person name="Garnes J."/>
            <person name="Gnirke A."/>
            <person name="Hawes A."/>
            <person name="Hernandez J."/>
            <person name="Hines S."/>
            <person name="Holder M."/>
            <person name="Hume J."/>
            <person name="Jhangiani S.N."/>
            <person name="Joshi V."/>
            <person name="Khan Z.M."/>
            <person name="Jackson L."/>
            <person name="Kovar C."/>
            <person name="Kowis A."/>
            <person name="Lee S."/>
            <person name="Lewis L.R."/>
            <person name="Margolis J."/>
            <person name="Morgan M."/>
            <person name="Nazareth L.V."/>
            <person name="Nguyen N."/>
            <person name="Okwuonu G."/>
            <person name="Parker D."/>
            <person name="Richards S."/>
            <person name="Ruiz S.J."/>
            <person name="Santibanez J."/>
            <person name="Savard J."/>
            <person name="Scherer S.E."/>
            <person name="Schneider B."/>
            <person name="Sodergren E."/>
            <person name="Tautz D."/>
            <person name="Vattahil S."/>
            <person name="Villasana D."/>
            <person name="White C.S."/>
            <person name="Wright R."/>
            <person name="Park Y."/>
            <person name="Beeman R.W."/>
            <person name="Lord J."/>
            <person name="Oppert B."/>
            <person name="Lorenzen M."/>
            <person name="Brown S."/>
            <person name="Wang L."/>
            <person name="Savard J."/>
            <person name="Tautz D."/>
            <person name="Richards S."/>
            <person name="Weinstock G."/>
            <person name="Gibbs R.A."/>
            <person name="Liu Y."/>
            <person name="Worley K."/>
            <person name="Weinstock G."/>
            <person name="Elsik C.G."/>
            <person name="Reese J.T."/>
            <person name="Elhaik E."/>
            <person name="Landan G."/>
            <person name="Graur D."/>
            <person name="Arensburger P."/>
            <person name="Atkinson P."/>
            <person name="Beeman R.W."/>
            <person name="Beidler J."/>
            <person name="Brown S.J."/>
            <person name="Demuth J.P."/>
            <person name="Drury D.W."/>
            <person name="Du Y.Z."/>
            <person name="Fujiwara H."/>
            <person name="Lorenzen M."/>
            <person name="Maselli V."/>
            <person name="Osanai M."/>
            <person name="Park Y."/>
            <person name="Robertson H.M."/>
            <person name="Tu Z."/>
            <person name="Wang J.J."/>
            <person name="Wang S."/>
            <person name="Richards S."/>
            <person name="Song H."/>
            <person name="Zhang L."/>
            <person name="Sodergren E."/>
            <person name="Werner D."/>
            <person name="Stanke M."/>
            <person name="Morgenstern B."/>
            <person name="Solovyev V."/>
            <person name="Kosarev P."/>
            <person name="Brown G."/>
            <person name="Chen H.C."/>
            <person name="Ermolaeva O."/>
            <person name="Hlavina W."/>
            <person name="Kapustin Y."/>
            <person name="Kiryutin B."/>
            <person name="Kitts P."/>
            <person name="Maglott D."/>
            <person name="Pruitt K."/>
            <person name="Sapojnikov V."/>
            <person name="Souvorov A."/>
            <person name="Mackey A.J."/>
            <person name="Waterhouse R.M."/>
            <person name="Wyder S."/>
            <person name="Zdobnov E.M."/>
            <person name="Zdobnov E.M."/>
            <person name="Wyder S."/>
            <person name="Kriventseva E.V."/>
            <person name="Kadowaki T."/>
            <person name="Bork P."/>
            <person name="Aranda M."/>
            <person name="Bao R."/>
            <person name="Beermann A."/>
            <person name="Berns N."/>
            <person name="Bolognesi R."/>
            <person name="Bonneton F."/>
            <person name="Bopp D."/>
            <person name="Brown S.J."/>
            <person name="Bucher G."/>
            <person name="Butts T."/>
            <person name="Chaumot A."/>
            <person name="Denell R.E."/>
            <person name="Ferrier D.E."/>
            <person name="Friedrich M."/>
            <person name="Gordon C.M."/>
            <person name="Jindra M."/>
            <person name="Klingler M."/>
            <person name="Lan Q."/>
            <person name="Lattorff H.M."/>
            <person name="Laudet V."/>
            <person name="von Levetsow C."/>
            <person name="Liu Z."/>
            <person name="Lutz R."/>
            <person name="Lynch J.A."/>
            <person name="da Fonseca R.N."/>
            <person name="Posnien N."/>
            <person name="Reuter R."/>
            <person name="Roth S."/>
            <person name="Savard J."/>
            <person name="Schinko J.B."/>
            <person name="Schmitt C."/>
            <person name="Schoppmeier M."/>
            <person name="Schroder R."/>
            <person name="Shippy T.D."/>
            <person name="Simonnet F."/>
            <person name="Marques-Souza H."/>
            <person name="Tautz D."/>
            <person name="Tomoyasu Y."/>
            <person name="Trauner J."/>
            <person name="Van der Zee M."/>
            <person name="Vervoort M."/>
            <person name="Wittkopp N."/>
            <person name="Wimmer E.A."/>
            <person name="Yang X."/>
            <person name="Jones A.K."/>
            <person name="Sattelle D.B."/>
            <person name="Ebert P.R."/>
            <person name="Nelson D."/>
            <person name="Scott J.G."/>
            <person name="Beeman R.W."/>
            <person name="Muthukrishnan S."/>
            <person name="Kramer K.J."/>
            <person name="Arakane Y."/>
            <person name="Beeman R.W."/>
            <person name="Zhu Q."/>
            <person name="Hogenkamp D."/>
            <person name="Dixit R."/>
            <person name="Oppert B."/>
            <person name="Jiang H."/>
            <person name="Zou Z."/>
            <person name="Marshall J."/>
            <person name="Elpidina E."/>
            <person name="Vinokurov K."/>
            <person name="Oppert C."/>
            <person name="Zou Z."/>
            <person name="Evans J."/>
            <person name="Lu Z."/>
            <person name="Zhao P."/>
            <person name="Sumathipala N."/>
            <person name="Altincicek B."/>
            <person name="Vilcinskas A."/>
            <person name="Williams M."/>
            <person name="Hultmark D."/>
            <person name="Hetru C."/>
            <person name="Jiang H."/>
            <person name="Grimmelikhuijzen C.J."/>
            <person name="Hauser F."/>
            <person name="Cazzamali G."/>
            <person name="Williamson M."/>
            <person name="Park Y."/>
            <person name="Li B."/>
            <person name="Tanaka Y."/>
            <person name="Predel R."/>
            <person name="Neupert S."/>
            <person name="Schachtner J."/>
            <person name="Verleyen P."/>
            <person name="Raible F."/>
            <person name="Bork P."/>
            <person name="Friedrich M."/>
            <person name="Walden K.K."/>
            <person name="Robertson H.M."/>
            <person name="Angeli S."/>
            <person name="Foret S."/>
            <person name="Bucher G."/>
            <person name="Schuetz S."/>
            <person name="Maleszka R."/>
            <person name="Wimmer E.A."/>
            <person name="Beeman R.W."/>
            <person name="Lorenzen M."/>
            <person name="Tomoyasu Y."/>
            <person name="Miller S.C."/>
            <person name="Grossmann D."/>
            <person name="Bucher G."/>
        </authorList>
    </citation>
    <scope>NUCLEOTIDE SEQUENCE [LARGE SCALE GENOMIC DNA]</scope>
    <source>
        <strain evidence="16 17">Georgia GA2</strain>
    </source>
</reference>
<dbReference type="HOGENOM" id="CLU_001581_3_1_1"/>
<dbReference type="InterPro" id="IPR047007">
    <property type="entry name" value="XRN1_D1_sf"/>
</dbReference>
<evidence type="ECO:0000256" key="3">
    <source>
        <dbReference type="ARBA" id="ARBA00022722"/>
    </source>
</evidence>
<evidence type="ECO:0000313" key="17">
    <source>
        <dbReference type="Proteomes" id="UP000007266"/>
    </source>
</evidence>
<dbReference type="Gene3D" id="2.170.260.40">
    <property type="match status" value="1"/>
</dbReference>
<dbReference type="PANTHER" id="PTHR12341">
    <property type="entry name" value="5'-&gt;3' EXORIBONUCLEASE"/>
    <property type="match status" value="1"/>
</dbReference>
<keyword evidence="2 9" id="KW-0963">Cytoplasm</keyword>
<feature type="compositionally biased region" description="Basic and acidic residues" evidence="10">
    <location>
        <begin position="1510"/>
        <end position="1519"/>
    </location>
</feature>
<evidence type="ECO:0000256" key="1">
    <source>
        <dbReference type="ARBA" id="ARBA00004496"/>
    </source>
</evidence>